<dbReference type="Proteomes" id="UP001341281">
    <property type="component" value="Chromosome 04"/>
</dbReference>
<dbReference type="AlphaFoldDB" id="A0AAQ3WSF1"/>
<reference evidence="2 3" key="1">
    <citation type="submission" date="2024-02" db="EMBL/GenBank/DDBJ databases">
        <title>High-quality chromosome-scale genome assembly of Pensacola bahiagrass (Paspalum notatum Flugge var. saurae).</title>
        <authorList>
            <person name="Vega J.M."/>
            <person name="Podio M."/>
            <person name="Orjuela J."/>
            <person name="Siena L.A."/>
            <person name="Pessino S.C."/>
            <person name="Combes M.C."/>
            <person name="Mariac C."/>
            <person name="Albertini E."/>
            <person name="Pupilli F."/>
            <person name="Ortiz J.P.A."/>
            <person name="Leblanc O."/>
        </authorList>
    </citation>
    <scope>NUCLEOTIDE SEQUENCE [LARGE SCALE GENOMIC DNA]</scope>
    <source>
        <strain evidence="2">R1</strain>
        <tissue evidence="2">Leaf</tissue>
    </source>
</reference>
<protein>
    <submittedName>
        <fullName evidence="2">Uncharacterized protein</fullName>
    </submittedName>
</protein>
<organism evidence="2 3">
    <name type="scientific">Paspalum notatum var. saurae</name>
    <dbReference type="NCBI Taxonomy" id="547442"/>
    <lineage>
        <taxon>Eukaryota</taxon>
        <taxon>Viridiplantae</taxon>
        <taxon>Streptophyta</taxon>
        <taxon>Embryophyta</taxon>
        <taxon>Tracheophyta</taxon>
        <taxon>Spermatophyta</taxon>
        <taxon>Magnoliopsida</taxon>
        <taxon>Liliopsida</taxon>
        <taxon>Poales</taxon>
        <taxon>Poaceae</taxon>
        <taxon>PACMAD clade</taxon>
        <taxon>Panicoideae</taxon>
        <taxon>Andropogonodae</taxon>
        <taxon>Paspaleae</taxon>
        <taxon>Paspalinae</taxon>
        <taxon>Paspalum</taxon>
    </lineage>
</organism>
<keyword evidence="3" id="KW-1185">Reference proteome</keyword>
<proteinExistence type="predicted"/>
<feature type="region of interest" description="Disordered" evidence="1">
    <location>
        <begin position="106"/>
        <end position="247"/>
    </location>
</feature>
<evidence type="ECO:0000313" key="3">
    <source>
        <dbReference type="Proteomes" id="UP001341281"/>
    </source>
</evidence>
<accession>A0AAQ3WSF1</accession>
<evidence type="ECO:0000313" key="2">
    <source>
        <dbReference type="EMBL" id="WVZ72055.1"/>
    </source>
</evidence>
<sequence>MTNAPASRVFPSSVPTLRAYPRPLLAFHRPVAATVADPRGLCEVEEEVEVDQGGRYAAAAAGYGGGSGPAFTPPTRLGGRCRRLLHRICAAEELLWGAQASMAGSAAKATGREAREERAGGGGGERRRRRRGARWRGARRILGPPGSVEVGGGDAVREARDGDSDGKALRGRRSCGTERAKQSARGSGEAGPREKHQFGDLPVATLPNPSWQRGAWLGAGPGHPNTGSAYSGRAPWLFGLPNTPIDA</sequence>
<feature type="compositionally biased region" description="Basic residues" evidence="1">
    <location>
        <begin position="126"/>
        <end position="139"/>
    </location>
</feature>
<name>A0AAQ3WSF1_PASNO</name>
<gene>
    <name evidence="2" type="ORF">U9M48_020573</name>
</gene>
<evidence type="ECO:0000256" key="1">
    <source>
        <dbReference type="SAM" id="MobiDB-lite"/>
    </source>
</evidence>
<feature type="compositionally biased region" description="Basic and acidic residues" evidence="1">
    <location>
        <begin position="155"/>
        <end position="168"/>
    </location>
</feature>
<dbReference type="EMBL" id="CP144748">
    <property type="protein sequence ID" value="WVZ72055.1"/>
    <property type="molecule type" value="Genomic_DNA"/>
</dbReference>
<feature type="compositionally biased region" description="Basic and acidic residues" evidence="1">
    <location>
        <begin position="110"/>
        <end position="119"/>
    </location>
</feature>